<organism evidence="2 3">
    <name type="scientific">Rhodococcus daqingensis</name>
    <dbReference type="NCBI Taxonomy" id="2479363"/>
    <lineage>
        <taxon>Bacteria</taxon>
        <taxon>Bacillati</taxon>
        <taxon>Actinomycetota</taxon>
        <taxon>Actinomycetes</taxon>
        <taxon>Mycobacteriales</taxon>
        <taxon>Nocardiaceae</taxon>
        <taxon>Rhodococcus</taxon>
    </lineage>
</organism>
<sequence length="220" mass="22743">MWSPRSGRSLPPGDPAGPVSLDLIPASLIAPRLRKVALFAVVLGVVVAVVVGFFASAGVAVLVGAIIAVPTALSALLTLRRRIWLTGTTIHARHGLRTRSVDAGRAVSAEVVVRVARVSQVGVRIGDGTVLVSIPLALYTDDGGRELDVLALRSLADALNAGELAPAVAVASVLIGQLRAEARGAGLEERPLYRAVQTAREAGRVPQTVLTDHEVAGLAD</sequence>
<keyword evidence="3" id="KW-1185">Reference proteome</keyword>
<keyword evidence="1" id="KW-1133">Transmembrane helix</keyword>
<reference evidence="3" key="1">
    <citation type="journal article" date="2019" name="Int. J. Syst. Evol. Microbiol.">
        <title>The Global Catalogue of Microorganisms (GCM) 10K type strain sequencing project: providing services to taxonomists for standard genome sequencing and annotation.</title>
        <authorList>
            <consortium name="The Broad Institute Genomics Platform"/>
            <consortium name="The Broad Institute Genome Sequencing Center for Infectious Disease"/>
            <person name="Wu L."/>
            <person name="Ma J."/>
        </authorList>
    </citation>
    <scope>NUCLEOTIDE SEQUENCE [LARGE SCALE GENOMIC DNA]</scope>
    <source>
        <strain evidence="3">ICMP 19430</strain>
    </source>
</reference>
<accession>A0ABW2S3A6</accession>
<protein>
    <recommendedName>
        <fullName evidence="4">PH domain-containing protein</fullName>
    </recommendedName>
</protein>
<gene>
    <name evidence="2" type="ORF">ACFQS9_20315</name>
</gene>
<dbReference type="Proteomes" id="UP001596484">
    <property type="component" value="Unassembled WGS sequence"/>
</dbReference>
<evidence type="ECO:0000313" key="2">
    <source>
        <dbReference type="EMBL" id="MFC7450244.1"/>
    </source>
</evidence>
<keyword evidence="1" id="KW-0812">Transmembrane</keyword>
<evidence type="ECO:0000313" key="3">
    <source>
        <dbReference type="Proteomes" id="UP001596484"/>
    </source>
</evidence>
<dbReference type="RefSeq" id="WP_378407955.1">
    <property type="nucleotide sequence ID" value="NZ_JBHTCS010000024.1"/>
</dbReference>
<proteinExistence type="predicted"/>
<evidence type="ECO:0000256" key="1">
    <source>
        <dbReference type="SAM" id="Phobius"/>
    </source>
</evidence>
<name>A0ABW2S3A6_9NOCA</name>
<evidence type="ECO:0008006" key="4">
    <source>
        <dbReference type="Google" id="ProtNLM"/>
    </source>
</evidence>
<feature type="transmembrane region" description="Helical" evidence="1">
    <location>
        <begin position="61"/>
        <end position="79"/>
    </location>
</feature>
<keyword evidence="1" id="KW-0472">Membrane</keyword>
<dbReference type="EMBL" id="JBHTCS010000024">
    <property type="protein sequence ID" value="MFC7450244.1"/>
    <property type="molecule type" value="Genomic_DNA"/>
</dbReference>
<feature type="transmembrane region" description="Helical" evidence="1">
    <location>
        <begin position="36"/>
        <end position="55"/>
    </location>
</feature>
<comment type="caution">
    <text evidence="2">The sequence shown here is derived from an EMBL/GenBank/DDBJ whole genome shotgun (WGS) entry which is preliminary data.</text>
</comment>